<gene>
    <name evidence="3" type="primary">LOC138917684</name>
</gene>
<reference evidence="3" key="2">
    <citation type="submission" date="2025-08" db="UniProtKB">
        <authorList>
            <consortium name="Ensembl"/>
        </authorList>
    </citation>
    <scope>IDENTIFICATION</scope>
    <source>
        <strain evidence="3">Thoroughbred</strain>
    </source>
</reference>
<dbReference type="GeneTree" id="ENSGT00940000163556"/>
<feature type="region of interest" description="Disordered" evidence="1">
    <location>
        <begin position="128"/>
        <end position="169"/>
    </location>
</feature>
<reference evidence="3" key="3">
    <citation type="submission" date="2025-09" db="UniProtKB">
        <authorList>
            <consortium name="Ensembl"/>
        </authorList>
    </citation>
    <scope>IDENTIFICATION</scope>
    <source>
        <strain evidence="3">Thoroughbred</strain>
    </source>
</reference>
<evidence type="ECO:0000313" key="4">
    <source>
        <dbReference type="Proteomes" id="UP000002281"/>
    </source>
</evidence>
<keyword evidence="2" id="KW-0472">Membrane</keyword>
<proteinExistence type="predicted"/>
<dbReference type="AlphaFoldDB" id="A0A9L0RB14"/>
<feature type="region of interest" description="Disordered" evidence="1">
    <location>
        <begin position="1"/>
        <end position="24"/>
    </location>
</feature>
<name>A0A9L0RB14_HORSE</name>
<reference evidence="3 4" key="1">
    <citation type="journal article" date="2009" name="Science">
        <title>Genome sequence, comparative analysis, and population genetics of the domestic horse.</title>
        <authorList>
            <consortium name="Broad Institute Genome Sequencing Platform"/>
            <consortium name="Broad Institute Whole Genome Assembly Team"/>
            <person name="Wade C.M."/>
            <person name="Giulotto E."/>
            <person name="Sigurdsson S."/>
            <person name="Zoli M."/>
            <person name="Gnerre S."/>
            <person name="Imsland F."/>
            <person name="Lear T.L."/>
            <person name="Adelson D.L."/>
            <person name="Bailey E."/>
            <person name="Bellone R.R."/>
            <person name="Bloecker H."/>
            <person name="Distl O."/>
            <person name="Edgar R.C."/>
            <person name="Garber M."/>
            <person name="Leeb T."/>
            <person name="Mauceli E."/>
            <person name="MacLeod J.N."/>
            <person name="Penedo M.C.T."/>
            <person name="Raison J.M."/>
            <person name="Sharpe T."/>
            <person name="Vogel J."/>
            <person name="Andersson L."/>
            <person name="Antczak D.F."/>
            <person name="Biagi T."/>
            <person name="Binns M.M."/>
            <person name="Chowdhary B.P."/>
            <person name="Coleman S.J."/>
            <person name="Della Valle G."/>
            <person name="Fryc S."/>
            <person name="Guerin G."/>
            <person name="Hasegawa T."/>
            <person name="Hill E.W."/>
            <person name="Jurka J."/>
            <person name="Kiialainen A."/>
            <person name="Lindgren G."/>
            <person name="Liu J."/>
            <person name="Magnani E."/>
            <person name="Mickelson J.R."/>
            <person name="Murray J."/>
            <person name="Nergadze S.G."/>
            <person name="Onofrio R."/>
            <person name="Pedroni S."/>
            <person name="Piras M.F."/>
            <person name="Raudsepp T."/>
            <person name="Rocchi M."/>
            <person name="Roeed K.H."/>
            <person name="Ryder O.A."/>
            <person name="Searle S."/>
            <person name="Skow L."/>
            <person name="Swinburne J.E."/>
            <person name="Syvaenen A.C."/>
            <person name="Tozaki T."/>
            <person name="Valberg S.J."/>
            <person name="Vaudin M."/>
            <person name="White J.R."/>
            <person name="Zody M.C."/>
            <person name="Lander E.S."/>
            <person name="Lindblad-Toh K."/>
        </authorList>
    </citation>
    <scope>NUCLEOTIDE SEQUENCE [LARGE SCALE GENOMIC DNA]</scope>
    <source>
        <strain evidence="3 4">Thoroughbred</strain>
    </source>
</reference>
<keyword evidence="4" id="KW-1185">Reference proteome</keyword>
<dbReference type="Proteomes" id="UP000002281">
    <property type="component" value="Chromosome 15"/>
</dbReference>
<protein>
    <submittedName>
        <fullName evidence="3">Uncharacterized protein</fullName>
    </submittedName>
</protein>
<feature type="region of interest" description="Disordered" evidence="1">
    <location>
        <begin position="67"/>
        <end position="104"/>
    </location>
</feature>
<sequence length="301" mass="33438">MVRRHHLEKKELQARPRSDRKGRKQLLLDVAGLEATTEPRHQQELEKLQKNFPDDSNLDSVTEDLAKMDLEAQPPRLSRAQRRRERRGGVRGSGPSFAVTRERSLPPSWRPRLERWRRSSWRPLHVPRRPRPAGVLGNGEPAAPPADGLRKHGGGDFRPFFSDSENGDADSRDDFLGSCDIVRARRGEARSAEGLSRVLRAPIEGIQAHSPVPVPGRSTPTRRGSSAPCASPDPGSAAPRLFQALLGPMVLRSPPPVLSPSPPPPLELKPPLRLLSRLHYFPPLVFCFFFLPAPSFCVVAV</sequence>
<keyword evidence="2" id="KW-1133">Transmembrane helix</keyword>
<feature type="compositionally biased region" description="Basic and acidic residues" evidence="1">
    <location>
        <begin position="8"/>
        <end position="19"/>
    </location>
</feature>
<feature type="transmembrane region" description="Helical" evidence="2">
    <location>
        <begin position="280"/>
        <end position="300"/>
    </location>
</feature>
<organism evidence="3 4">
    <name type="scientific">Equus caballus</name>
    <name type="common">Horse</name>
    <dbReference type="NCBI Taxonomy" id="9796"/>
    <lineage>
        <taxon>Eukaryota</taxon>
        <taxon>Metazoa</taxon>
        <taxon>Chordata</taxon>
        <taxon>Craniata</taxon>
        <taxon>Vertebrata</taxon>
        <taxon>Euteleostomi</taxon>
        <taxon>Mammalia</taxon>
        <taxon>Eutheria</taxon>
        <taxon>Laurasiatheria</taxon>
        <taxon>Perissodactyla</taxon>
        <taxon>Equidae</taxon>
        <taxon>Equus</taxon>
    </lineage>
</organism>
<feature type="region of interest" description="Disordered" evidence="1">
    <location>
        <begin position="208"/>
        <end position="235"/>
    </location>
</feature>
<evidence type="ECO:0000256" key="1">
    <source>
        <dbReference type="SAM" id="MobiDB-lite"/>
    </source>
</evidence>
<keyword evidence="2" id="KW-0812">Transmembrane</keyword>
<dbReference type="Ensembl" id="ENSECAT00000128477.1">
    <property type="protein sequence ID" value="ENSECAP00000061177.1"/>
    <property type="gene ID" value="ENSECAG00000032544.2"/>
</dbReference>
<evidence type="ECO:0000256" key="2">
    <source>
        <dbReference type="SAM" id="Phobius"/>
    </source>
</evidence>
<accession>A0A9L0RB14</accession>
<evidence type="ECO:0000313" key="3">
    <source>
        <dbReference type="Ensembl" id="ENSECAP00000061177.1"/>
    </source>
</evidence>